<feature type="compositionally biased region" description="Low complexity" evidence="1">
    <location>
        <begin position="432"/>
        <end position="442"/>
    </location>
</feature>
<dbReference type="GO" id="GO:0031146">
    <property type="term" value="P:SCF-dependent proteasomal ubiquitin-dependent protein catabolic process"/>
    <property type="evidence" value="ECO:0007669"/>
    <property type="project" value="TreeGrafter"/>
</dbReference>
<reference evidence="2 3" key="1">
    <citation type="journal article" date="2013" name="Genome Biol.">
        <title>Genome of Acanthamoeba castellanii highlights extensive lateral gene transfer and early evolution of tyrosine kinase signaling.</title>
        <authorList>
            <person name="Clarke M."/>
            <person name="Lohan A.J."/>
            <person name="Liu B."/>
            <person name="Lagkouvardos I."/>
            <person name="Roy S."/>
            <person name="Zafar N."/>
            <person name="Bertelli C."/>
            <person name="Schilde C."/>
            <person name="Kianianmomeni A."/>
            <person name="Burglin T.R."/>
            <person name="Frech C."/>
            <person name="Turcotte B."/>
            <person name="Kopec K.O."/>
            <person name="Synnott J.M."/>
            <person name="Choo C."/>
            <person name="Paponov I."/>
            <person name="Finkler A."/>
            <person name="Soon Heng Tan C."/>
            <person name="Hutchins A.P."/>
            <person name="Weinmeier T."/>
            <person name="Rattei T."/>
            <person name="Chu J.S."/>
            <person name="Gimenez G."/>
            <person name="Irimia M."/>
            <person name="Rigden D.J."/>
            <person name="Fitzpatrick D.A."/>
            <person name="Lorenzo-Morales J."/>
            <person name="Bateman A."/>
            <person name="Chiu C.H."/>
            <person name="Tang P."/>
            <person name="Hegemann P."/>
            <person name="Fromm H."/>
            <person name="Raoult D."/>
            <person name="Greub G."/>
            <person name="Miranda-Saavedra D."/>
            <person name="Chen N."/>
            <person name="Nash P."/>
            <person name="Ginger M.L."/>
            <person name="Horn M."/>
            <person name="Schaap P."/>
            <person name="Caler L."/>
            <person name="Loftus B."/>
        </authorList>
    </citation>
    <scope>NUCLEOTIDE SEQUENCE [LARGE SCALE GENOMIC DNA]</scope>
    <source>
        <strain evidence="2 3">Neff</strain>
    </source>
</reference>
<dbReference type="Proteomes" id="UP000011083">
    <property type="component" value="Unassembled WGS sequence"/>
</dbReference>
<proteinExistence type="predicted"/>
<dbReference type="InterPro" id="IPR032675">
    <property type="entry name" value="LRR_dom_sf"/>
</dbReference>
<evidence type="ECO:0000313" key="2">
    <source>
        <dbReference type="EMBL" id="ELR15021.1"/>
    </source>
</evidence>
<dbReference type="RefSeq" id="XP_004337034.1">
    <property type="nucleotide sequence ID" value="XM_004336986.1"/>
</dbReference>
<accession>L8GSC2</accession>
<dbReference type="SMART" id="SM00367">
    <property type="entry name" value="LRR_CC"/>
    <property type="match status" value="2"/>
</dbReference>
<feature type="non-terminal residue" evidence="2">
    <location>
        <position position="1"/>
    </location>
</feature>
<dbReference type="SUPFAM" id="SSF101447">
    <property type="entry name" value="Formin homology 2 domain (FH2 domain)"/>
    <property type="match status" value="1"/>
</dbReference>
<gene>
    <name evidence="2" type="ORF">ACA1_212470</name>
</gene>
<name>L8GSC2_ACACF</name>
<dbReference type="VEuPathDB" id="AmoebaDB:ACA1_212470"/>
<dbReference type="GO" id="GO:0019005">
    <property type="term" value="C:SCF ubiquitin ligase complex"/>
    <property type="evidence" value="ECO:0007669"/>
    <property type="project" value="TreeGrafter"/>
</dbReference>
<dbReference type="Gene3D" id="3.80.10.10">
    <property type="entry name" value="Ribonuclease Inhibitor"/>
    <property type="match status" value="3"/>
</dbReference>
<keyword evidence="3" id="KW-1185">Reference proteome</keyword>
<dbReference type="KEGG" id="acan:ACA1_212470"/>
<evidence type="ECO:0000256" key="1">
    <source>
        <dbReference type="SAM" id="MobiDB-lite"/>
    </source>
</evidence>
<organism evidence="2 3">
    <name type="scientific">Acanthamoeba castellanii (strain ATCC 30010 / Neff)</name>
    <dbReference type="NCBI Taxonomy" id="1257118"/>
    <lineage>
        <taxon>Eukaryota</taxon>
        <taxon>Amoebozoa</taxon>
        <taxon>Discosea</taxon>
        <taxon>Longamoebia</taxon>
        <taxon>Centramoebida</taxon>
        <taxon>Acanthamoebidae</taxon>
        <taxon>Acanthamoeba</taxon>
    </lineage>
</organism>
<dbReference type="GeneID" id="14915919"/>
<dbReference type="PANTHER" id="PTHR13318">
    <property type="entry name" value="PARTNER OF PAIRED, ISOFORM B-RELATED"/>
    <property type="match status" value="1"/>
</dbReference>
<evidence type="ECO:0008006" key="4">
    <source>
        <dbReference type="Google" id="ProtNLM"/>
    </source>
</evidence>
<feature type="compositionally biased region" description="Pro residues" evidence="1">
    <location>
        <begin position="418"/>
        <end position="431"/>
    </location>
</feature>
<dbReference type="InterPro" id="IPR006553">
    <property type="entry name" value="Leu-rich_rpt_Cys-con_subtyp"/>
</dbReference>
<protein>
    <recommendedName>
        <fullName evidence="4">Leucine rich repeat domain containing protein</fullName>
    </recommendedName>
</protein>
<feature type="compositionally biased region" description="Low complexity" evidence="1">
    <location>
        <begin position="408"/>
        <end position="417"/>
    </location>
</feature>
<dbReference type="EMBL" id="KB008036">
    <property type="protein sequence ID" value="ELR15021.1"/>
    <property type="molecule type" value="Genomic_DNA"/>
</dbReference>
<dbReference type="AlphaFoldDB" id="L8GSC2"/>
<sequence>MLGVGGGHMFSDNSITDGTLVALARHCPRLRVVNMLHCVGITKKGILTLYQAAKDLEEFDFSDSLSADDRNDPWLEIEALHPSVTSYRWSGSWDRPDPESLVTAVAKTCGSRLRAFEMEYIELPSAPTVEVLSTCLTALEVLKAEEVELRTGTTHLLPTLVRNNCATLRVLHLDSVTWLMGDGMRDLGTLCPVLEELKLRFSARDMEAAAEADAEARGNGRVRLDLRSGLLLNFSLALPRSRRQRSRLQLDVRLWCPQLTRLEIHHRAATPAQTLRLLKGASNVACVKLADVTPEVLEALADAQRFPNLAALSYTTFDAYADEDNDDEDEANKPSDLEVQCLDAFLRRRPYVRVKGYAVDFEQVPPTYKFPEAPHYWAQIRSACLEFPDLDQPLAGLLTNSSSPPLPLSSSSSSSSPSSPPPPPPPPPPPIVIASSSSSSSSDRCSDLRHMRLSEVPQCTPDALVNQFVNLQSLDVSNLRSHSIAWTLPRLVELNVLGMYKVEELRLDCPMLRTLDLGGAELITASLMHWLARHQDTMPYLENCAISATTSSIDIDEHSPAGELKET</sequence>
<evidence type="ECO:0000313" key="3">
    <source>
        <dbReference type="Proteomes" id="UP000011083"/>
    </source>
</evidence>
<feature type="region of interest" description="Disordered" evidence="1">
    <location>
        <begin position="396"/>
        <end position="447"/>
    </location>
</feature>
<dbReference type="SUPFAM" id="SSF52047">
    <property type="entry name" value="RNI-like"/>
    <property type="match status" value="2"/>
</dbReference>